<keyword evidence="1" id="KW-1133">Transmembrane helix</keyword>
<name>A0A3S0HYT6_STEMA</name>
<gene>
    <name evidence="2" type="ORF">EKL94_05255</name>
</gene>
<dbReference type="InterPro" id="IPR045919">
    <property type="entry name" value="DUF6338"/>
</dbReference>
<keyword evidence="1" id="KW-0812">Transmembrane</keyword>
<evidence type="ECO:0008006" key="4">
    <source>
        <dbReference type="Google" id="ProtNLM"/>
    </source>
</evidence>
<reference evidence="2 3" key="1">
    <citation type="submission" date="2018-12" db="EMBL/GenBank/DDBJ databases">
        <authorList>
            <person name="Kartti S."/>
            <person name="Manni A."/>
            <person name="Chemao El Fihri M.W."/>
            <person name="Laamarti M."/>
            <person name="Temsamani L."/>
            <person name="El Jamali J.E."/>
            <person name="Ouadghiri M."/>
            <person name="Ibrahimi A."/>
            <person name="Filati-Maltouf A."/>
        </authorList>
    </citation>
    <scope>NUCLEOTIDE SEQUENCE [LARGE SCALE GENOMIC DNA]</scope>
    <source>
        <strain evidence="2 3">MDMC339</strain>
    </source>
</reference>
<dbReference type="Pfam" id="PF19865">
    <property type="entry name" value="DUF6338"/>
    <property type="match status" value="1"/>
</dbReference>
<feature type="transmembrane region" description="Helical" evidence="1">
    <location>
        <begin position="79"/>
        <end position="98"/>
    </location>
</feature>
<dbReference type="RefSeq" id="WP_126928269.1">
    <property type="nucleotide sequence ID" value="NZ_RXLZ01000010.1"/>
</dbReference>
<feature type="transmembrane region" description="Helical" evidence="1">
    <location>
        <begin position="41"/>
        <end position="64"/>
    </location>
</feature>
<evidence type="ECO:0000256" key="1">
    <source>
        <dbReference type="SAM" id="Phobius"/>
    </source>
</evidence>
<evidence type="ECO:0000313" key="3">
    <source>
        <dbReference type="Proteomes" id="UP000271705"/>
    </source>
</evidence>
<dbReference type="EMBL" id="RXLZ01000010">
    <property type="protein sequence ID" value="RTQ90918.1"/>
    <property type="molecule type" value="Genomic_DNA"/>
</dbReference>
<keyword evidence="1" id="KW-0472">Membrane</keyword>
<dbReference type="Proteomes" id="UP000271705">
    <property type="component" value="Unassembled WGS sequence"/>
</dbReference>
<organism evidence="2 3">
    <name type="scientific">Stenotrophomonas maltophilia</name>
    <name type="common">Pseudomonas maltophilia</name>
    <name type="synonym">Xanthomonas maltophilia</name>
    <dbReference type="NCBI Taxonomy" id="40324"/>
    <lineage>
        <taxon>Bacteria</taxon>
        <taxon>Pseudomonadati</taxon>
        <taxon>Pseudomonadota</taxon>
        <taxon>Gammaproteobacteria</taxon>
        <taxon>Lysobacterales</taxon>
        <taxon>Lysobacteraceae</taxon>
        <taxon>Stenotrophomonas</taxon>
        <taxon>Stenotrophomonas maltophilia group</taxon>
    </lineage>
</organism>
<evidence type="ECO:0000313" key="2">
    <source>
        <dbReference type="EMBL" id="RTQ90918.1"/>
    </source>
</evidence>
<protein>
    <recommendedName>
        <fullName evidence="4">Transmembrane protein</fullName>
    </recommendedName>
</protein>
<comment type="caution">
    <text evidence="2">The sequence shown here is derived from an EMBL/GenBank/DDBJ whole genome shotgun (WGS) entry which is preliminary data.</text>
</comment>
<proteinExistence type="predicted"/>
<accession>A0A3S0HYT6</accession>
<sequence length="216" mass="23707">MDSLFNNATTLLTFLLPGFLAAWVFYGLTSHPKPPQFERTVEALVFTFVVQALVKFTELMLLLAGRCFVLGTWTESSSLLWGFVLAALLGAGLALAANKDFFHGVLRRAGFTTRTSHPSEWYCVLGTRPAFVVLQLKDGRRLTGYPKEWPISPAAGQFYMQMPAWLVDADPPDEGADPAADPVASPAVVELPQLDGILIHAVDVQWVEILQETDNG</sequence>
<feature type="transmembrane region" description="Helical" evidence="1">
    <location>
        <begin position="12"/>
        <end position="29"/>
    </location>
</feature>
<dbReference type="AlphaFoldDB" id="A0A3S0HYT6"/>